<dbReference type="Proteomes" id="UP000015103">
    <property type="component" value="Unassembled WGS sequence"/>
</dbReference>
<dbReference type="AlphaFoldDB" id="T1H8J6"/>
<dbReference type="HOGENOM" id="CLU_2471856_0_0_1"/>
<protein>
    <submittedName>
        <fullName evidence="3">Uncharacterized protein</fullName>
    </submittedName>
</protein>
<feature type="chain" id="PRO_5043668738" evidence="2">
    <location>
        <begin position="18"/>
        <end position="88"/>
    </location>
</feature>
<reference evidence="3" key="1">
    <citation type="submission" date="2015-05" db="UniProtKB">
        <authorList>
            <consortium name="EnsemblMetazoa"/>
        </authorList>
    </citation>
    <scope>IDENTIFICATION</scope>
</reference>
<evidence type="ECO:0000256" key="2">
    <source>
        <dbReference type="SAM" id="SignalP"/>
    </source>
</evidence>
<sequence>MKFLLVVTVALLCLVYAEDIKHDENDGKDGLRDGKKRFSDEVDLKYSALTPDVLVPKKLKKDTEKNKEDKEQSNPNGESIVGGQKNLY</sequence>
<evidence type="ECO:0000256" key="1">
    <source>
        <dbReference type="SAM" id="MobiDB-lite"/>
    </source>
</evidence>
<keyword evidence="4" id="KW-1185">Reference proteome</keyword>
<evidence type="ECO:0000313" key="3">
    <source>
        <dbReference type="EnsemblMetazoa" id="RPRC000338-PA"/>
    </source>
</evidence>
<name>T1H8J6_RHOPR</name>
<feature type="signal peptide" evidence="2">
    <location>
        <begin position="1"/>
        <end position="17"/>
    </location>
</feature>
<dbReference type="InParanoid" id="T1H8J6"/>
<proteinExistence type="predicted"/>
<evidence type="ECO:0000313" key="4">
    <source>
        <dbReference type="Proteomes" id="UP000015103"/>
    </source>
</evidence>
<feature type="region of interest" description="Disordered" evidence="1">
    <location>
        <begin position="57"/>
        <end position="88"/>
    </location>
</feature>
<organism evidence="3 4">
    <name type="scientific">Rhodnius prolixus</name>
    <name type="common">Triatomid bug</name>
    <dbReference type="NCBI Taxonomy" id="13249"/>
    <lineage>
        <taxon>Eukaryota</taxon>
        <taxon>Metazoa</taxon>
        <taxon>Ecdysozoa</taxon>
        <taxon>Arthropoda</taxon>
        <taxon>Hexapoda</taxon>
        <taxon>Insecta</taxon>
        <taxon>Pterygota</taxon>
        <taxon>Neoptera</taxon>
        <taxon>Paraneoptera</taxon>
        <taxon>Hemiptera</taxon>
        <taxon>Heteroptera</taxon>
        <taxon>Panheteroptera</taxon>
        <taxon>Cimicomorpha</taxon>
        <taxon>Reduviidae</taxon>
        <taxon>Triatominae</taxon>
        <taxon>Rhodnius</taxon>
    </lineage>
</organism>
<feature type="compositionally biased region" description="Basic and acidic residues" evidence="1">
    <location>
        <begin position="61"/>
        <end position="72"/>
    </location>
</feature>
<dbReference type="VEuPathDB" id="VectorBase:RPRC000338"/>
<dbReference type="EMBL" id="ACPB03006029">
    <property type="status" value="NOT_ANNOTATED_CDS"/>
    <property type="molecule type" value="Genomic_DNA"/>
</dbReference>
<accession>T1H8J6</accession>
<dbReference type="EnsemblMetazoa" id="RPRC000338-RA">
    <property type="protein sequence ID" value="RPRC000338-PA"/>
    <property type="gene ID" value="RPRC000338"/>
</dbReference>
<keyword evidence="2" id="KW-0732">Signal</keyword>